<organism evidence="1 2">
    <name type="scientific">Neobacillus bataviensis LMG 21833</name>
    <dbReference type="NCBI Taxonomy" id="1117379"/>
    <lineage>
        <taxon>Bacteria</taxon>
        <taxon>Bacillati</taxon>
        <taxon>Bacillota</taxon>
        <taxon>Bacilli</taxon>
        <taxon>Bacillales</taxon>
        <taxon>Bacillaceae</taxon>
        <taxon>Neobacillus</taxon>
    </lineage>
</organism>
<reference evidence="1 2" key="1">
    <citation type="journal article" date="2012" name="Front. Microbiol.">
        <title>Redundancy and modularity in membrane-associated dissimilatory nitrate reduction in Bacillus.</title>
        <authorList>
            <person name="Heylen K."/>
            <person name="Keltjens J."/>
        </authorList>
    </citation>
    <scope>NUCLEOTIDE SEQUENCE [LARGE SCALE GENOMIC DNA]</scope>
    <source>
        <strain evidence="2">LMG 21833T</strain>
    </source>
</reference>
<dbReference type="PATRIC" id="fig|1117379.3.peg.2908"/>
<proteinExistence type="predicted"/>
<dbReference type="RefSeq" id="WP_007085820.1">
    <property type="nucleotide sequence ID" value="NZ_AJLS01000112.1"/>
</dbReference>
<comment type="caution">
    <text evidence="1">The sequence shown here is derived from an EMBL/GenBank/DDBJ whole genome shotgun (WGS) entry which is preliminary data.</text>
</comment>
<name>K6E0U4_9BACI</name>
<sequence>MNIPTGMIKIGHWTYCKEAENLKITKTIIIFMLSVLLLSACNSASFKEESKATINTVKTTFTEKVNKPNKRSGKIRFYLPSGYNIKEQSLNNIILQNGSDTYILFINPQEASSSEVVYQSTVEQYKKLETNEKFSNRENKVGFLTIKQLKEDSLNEVTIGVGGAKITTQIKTSDMNADSKTMMQIVNSVEYPTETKE</sequence>
<protein>
    <submittedName>
        <fullName evidence="1">Uncharacterized protein</fullName>
    </submittedName>
</protein>
<keyword evidence="2" id="KW-1185">Reference proteome</keyword>
<dbReference type="STRING" id="1117379.BABA_14122"/>
<evidence type="ECO:0000313" key="1">
    <source>
        <dbReference type="EMBL" id="EKN66791.1"/>
    </source>
</evidence>
<dbReference type="Proteomes" id="UP000006316">
    <property type="component" value="Unassembled WGS sequence"/>
</dbReference>
<gene>
    <name evidence="1" type="ORF">BABA_14122</name>
</gene>
<dbReference type="EMBL" id="AJLS01000112">
    <property type="protein sequence ID" value="EKN66791.1"/>
    <property type="molecule type" value="Genomic_DNA"/>
</dbReference>
<dbReference type="eggNOG" id="ENOG5032UHX">
    <property type="taxonomic scope" value="Bacteria"/>
</dbReference>
<evidence type="ECO:0000313" key="2">
    <source>
        <dbReference type="Proteomes" id="UP000006316"/>
    </source>
</evidence>
<accession>K6E0U4</accession>
<dbReference type="AlphaFoldDB" id="K6E0U4"/>
<dbReference type="OrthoDB" id="2450230at2"/>